<dbReference type="EMBL" id="JRKS01000059">
    <property type="protein sequence ID" value="KGJ02929.1"/>
    <property type="molecule type" value="Genomic_DNA"/>
</dbReference>
<reference evidence="1 2" key="2">
    <citation type="submission" date="2014-10" db="EMBL/GenBank/DDBJ databases">
        <title>Paracoccus sanguinis sp. nov., isolated from clinical specimens of New York State patients.</title>
        <authorList>
            <person name="Mingle L.A."/>
            <person name="Cole J.A."/>
            <person name="Lapierre P."/>
            <person name="Musser K.A."/>
        </authorList>
    </citation>
    <scope>NUCLEOTIDE SEQUENCE [LARGE SCALE GENOMIC DNA]</scope>
    <source>
        <strain evidence="1 2">HAMBI 3106</strain>
    </source>
</reference>
<evidence type="ECO:0000313" key="2">
    <source>
        <dbReference type="Proteomes" id="UP000029917"/>
    </source>
</evidence>
<sequence length="198" mass="22149">MSLPPRVFYSLTETSARWGCAAADLAGWAAADHLTLVTSIASVICGKQPLAGIVVVSAADMMRMFRRHGPSDEECRIYRIRPQGSAEWQYITEPADGVVIKITDLMLLAEEVQKFEDDRDLLRRPAGSAGSAPRYDWEGMTIMLFRRVNEQGVPATQAELIAEVQDWFAQNSPNGEIPEESTTRKKVAPIWRALRERE</sequence>
<keyword evidence="2" id="KW-1185">Reference proteome</keyword>
<dbReference type="OrthoDB" id="8222794at2"/>
<dbReference type="AlphaFoldDB" id="A0A099EXJ4"/>
<protein>
    <submittedName>
        <fullName evidence="1">Uncharacterized protein</fullName>
    </submittedName>
</protein>
<dbReference type="STRING" id="690417.IC63_13970"/>
<dbReference type="RefSeq" id="WP_036721131.1">
    <property type="nucleotide sequence ID" value="NZ_JRKS01000059.1"/>
</dbReference>
<dbReference type="Proteomes" id="UP000029917">
    <property type="component" value="Unassembled WGS sequence"/>
</dbReference>
<name>A0A099EXJ4_9RHOB</name>
<comment type="caution">
    <text evidence="1">The sequence shown here is derived from an EMBL/GenBank/DDBJ whole genome shotgun (WGS) entry which is preliminary data.</text>
</comment>
<reference evidence="1 2" key="1">
    <citation type="submission" date="2014-09" db="EMBL/GenBank/DDBJ databases">
        <authorList>
            <person name="McGinnis J.M."/>
            <person name="Wolfgang W.J."/>
        </authorList>
    </citation>
    <scope>NUCLEOTIDE SEQUENCE [LARGE SCALE GENOMIC DNA]</scope>
    <source>
        <strain evidence="1 2">HAMBI 3106</strain>
    </source>
</reference>
<evidence type="ECO:0000313" key="1">
    <source>
        <dbReference type="EMBL" id="KGJ02929.1"/>
    </source>
</evidence>
<gene>
    <name evidence="1" type="ORF">IC63_13970</name>
</gene>
<organism evidence="1 2">
    <name type="scientific">Paracoccus sphaerophysae</name>
    <dbReference type="NCBI Taxonomy" id="690417"/>
    <lineage>
        <taxon>Bacteria</taxon>
        <taxon>Pseudomonadati</taxon>
        <taxon>Pseudomonadota</taxon>
        <taxon>Alphaproteobacteria</taxon>
        <taxon>Rhodobacterales</taxon>
        <taxon>Paracoccaceae</taxon>
        <taxon>Paracoccus</taxon>
    </lineage>
</organism>
<proteinExistence type="predicted"/>
<accession>A0A099EXJ4</accession>